<dbReference type="Proteomes" id="UP000814140">
    <property type="component" value="Unassembled WGS sequence"/>
</dbReference>
<dbReference type="EMBL" id="MU277199">
    <property type="protein sequence ID" value="KAI0064274.1"/>
    <property type="molecule type" value="Genomic_DNA"/>
</dbReference>
<gene>
    <name evidence="1" type="ORF">BV25DRAFT_1914488</name>
</gene>
<name>A0ACB8T6E5_9AGAM</name>
<sequence>MVVDETTIATDGMPHSSLSSLPYVVLEHVLDYIDAPADVVTVSVLSSTFHDIAVPRHLRYREISTSLSDTHVWRHLAQRPDLAANVRKLVITRYRRADGWRSSPPPPPSYEQSQPRFGTDYIDVSTLLAAITNMTYLKVLELNTGLVCFEPHPMRIVSHILRSCLYLEKLDISHLLASPGLVPNTRVGTSDEALSIWSLQDFSPIMLPKAVYLPTPPVFNSLLSLSPNLQSLVLPARVGYHAVLAASFADCRFHNLRELTLNGWSHYLGHHIVQFLQAHPTLHLRVDAWLIVLLVFLPRNVAQSLESIDCREPLLLSLGKFAEEFLDIVRGRGSSVRRLSTLCPDIPTLRALAAVFPAVTHLHVRSPGLSTARTAGELLRQFVRAPRAALRQRQPRVEDALALFPDLEVLVGIEFKNSAEMRKLLACYPRLRNFENPRFCP</sequence>
<evidence type="ECO:0000313" key="2">
    <source>
        <dbReference type="Proteomes" id="UP000814140"/>
    </source>
</evidence>
<proteinExistence type="predicted"/>
<reference evidence="1" key="2">
    <citation type="journal article" date="2022" name="New Phytol.">
        <title>Evolutionary transition to the ectomycorrhizal habit in the genomes of a hyperdiverse lineage of mushroom-forming fungi.</title>
        <authorList>
            <person name="Looney B."/>
            <person name="Miyauchi S."/>
            <person name="Morin E."/>
            <person name="Drula E."/>
            <person name="Courty P.E."/>
            <person name="Kohler A."/>
            <person name="Kuo A."/>
            <person name="LaButti K."/>
            <person name="Pangilinan J."/>
            <person name="Lipzen A."/>
            <person name="Riley R."/>
            <person name="Andreopoulos W."/>
            <person name="He G."/>
            <person name="Johnson J."/>
            <person name="Nolan M."/>
            <person name="Tritt A."/>
            <person name="Barry K.W."/>
            <person name="Grigoriev I.V."/>
            <person name="Nagy L.G."/>
            <person name="Hibbett D."/>
            <person name="Henrissat B."/>
            <person name="Matheny P.B."/>
            <person name="Labbe J."/>
            <person name="Martin F.M."/>
        </authorList>
    </citation>
    <scope>NUCLEOTIDE SEQUENCE</scope>
    <source>
        <strain evidence="1">HHB10654</strain>
    </source>
</reference>
<protein>
    <submittedName>
        <fullName evidence="1">Uncharacterized protein</fullName>
    </submittedName>
</protein>
<organism evidence="1 2">
    <name type="scientific">Artomyces pyxidatus</name>
    <dbReference type="NCBI Taxonomy" id="48021"/>
    <lineage>
        <taxon>Eukaryota</taxon>
        <taxon>Fungi</taxon>
        <taxon>Dikarya</taxon>
        <taxon>Basidiomycota</taxon>
        <taxon>Agaricomycotina</taxon>
        <taxon>Agaricomycetes</taxon>
        <taxon>Russulales</taxon>
        <taxon>Auriscalpiaceae</taxon>
        <taxon>Artomyces</taxon>
    </lineage>
</organism>
<reference evidence="1" key="1">
    <citation type="submission" date="2021-03" db="EMBL/GenBank/DDBJ databases">
        <authorList>
            <consortium name="DOE Joint Genome Institute"/>
            <person name="Ahrendt S."/>
            <person name="Looney B.P."/>
            <person name="Miyauchi S."/>
            <person name="Morin E."/>
            <person name="Drula E."/>
            <person name="Courty P.E."/>
            <person name="Chicoki N."/>
            <person name="Fauchery L."/>
            <person name="Kohler A."/>
            <person name="Kuo A."/>
            <person name="Labutti K."/>
            <person name="Pangilinan J."/>
            <person name="Lipzen A."/>
            <person name="Riley R."/>
            <person name="Andreopoulos W."/>
            <person name="He G."/>
            <person name="Johnson J."/>
            <person name="Barry K.W."/>
            <person name="Grigoriev I.V."/>
            <person name="Nagy L."/>
            <person name="Hibbett D."/>
            <person name="Henrissat B."/>
            <person name="Matheny P.B."/>
            <person name="Labbe J."/>
            <person name="Martin F."/>
        </authorList>
    </citation>
    <scope>NUCLEOTIDE SEQUENCE</scope>
    <source>
        <strain evidence="1">HHB10654</strain>
    </source>
</reference>
<evidence type="ECO:0000313" key="1">
    <source>
        <dbReference type="EMBL" id="KAI0064274.1"/>
    </source>
</evidence>
<keyword evidence="2" id="KW-1185">Reference proteome</keyword>
<accession>A0ACB8T6E5</accession>
<comment type="caution">
    <text evidence="1">The sequence shown here is derived from an EMBL/GenBank/DDBJ whole genome shotgun (WGS) entry which is preliminary data.</text>
</comment>